<feature type="compositionally biased region" description="Low complexity" evidence="2">
    <location>
        <begin position="1091"/>
        <end position="1104"/>
    </location>
</feature>
<feature type="region of interest" description="Disordered" evidence="2">
    <location>
        <begin position="1385"/>
        <end position="1407"/>
    </location>
</feature>
<name>A0A2V2XCS2_TRYCR</name>
<dbReference type="Proteomes" id="UP000246078">
    <property type="component" value="Unassembled WGS sequence"/>
</dbReference>
<feature type="region of interest" description="Disordered" evidence="2">
    <location>
        <begin position="565"/>
        <end position="624"/>
    </location>
</feature>
<feature type="transmembrane region" description="Helical" evidence="3">
    <location>
        <begin position="200"/>
        <end position="224"/>
    </location>
</feature>
<feature type="region of interest" description="Disordered" evidence="2">
    <location>
        <begin position="525"/>
        <end position="551"/>
    </location>
</feature>
<dbReference type="VEuPathDB" id="TriTrypDB:TcCLB.509627.10"/>
<keyword evidence="3" id="KW-1133">Transmembrane helix</keyword>
<feature type="region of interest" description="Disordered" evidence="2">
    <location>
        <begin position="1434"/>
        <end position="1495"/>
    </location>
</feature>
<feature type="coiled-coil region" evidence="1">
    <location>
        <begin position="918"/>
        <end position="952"/>
    </location>
</feature>
<feature type="transmembrane region" description="Helical" evidence="3">
    <location>
        <begin position="117"/>
        <end position="142"/>
    </location>
</feature>
<feature type="compositionally biased region" description="Polar residues" evidence="2">
    <location>
        <begin position="525"/>
        <end position="539"/>
    </location>
</feature>
<organism evidence="4 5">
    <name type="scientific">Trypanosoma cruzi</name>
    <dbReference type="NCBI Taxonomy" id="5693"/>
    <lineage>
        <taxon>Eukaryota</taxon>
        <taxon>Discoba</taxon>
        <taxon>Euglenozoa</taxon>
        <taxon>Kinetoplastea</taxon>
        <taxon>Metakinetoplastina</taxon>
        <taxon>Trypanosomatida</taxon>
        <taxon>Trypanosomatidae</taxon>
        <taxon>Trypanosoma</taxon>
        <taxon>Schizotrypanum</taxon>
    </lineage>
</organism>
<dbReference type="VEuPathDB" id="TriTrypDB:TCSYLVIO_004533"/>
<evidence type="ECO:0000313" key="4">
    <source>
        <dbReference type="EMBL" id="PWV18295.1"/>
    </source>
</evidence>
<feature type="coiled-coil region" evidence="1">
    <location>
        <begin position="808"/>
        <end position="842"/>
    </location>
</feature>
<dbReference type="EMBL" id="PRFC01000014">
    <property type="protein sequence ID" value="PWV18295.1"/>
    <property type="molecule type" value="Genomic_DNA"/>
</dbReference>
<feature type="region of interest" description="Disordered" evidence="2">
    <location>
        <begin position="1202"/>
        <end position="1242"/>
    </location>
</feature>
<dbReference type="VEuPathDB" id="TriTrypDB:TCDM_04083"/>
<dbReference type="VEuPathDB" id="TriTrypDB:C4B63_47g86"/>
<feature type="compositionally biased region" description="Polar residues" evidence="2">
    <location>
        <begin position="1465"/>
        <end position="1474"/>
    </location>
</feature>
<feature type="transmembrane region" description="Helical" evidence="3">
    <location>
        <begin position="5"/>
        <end position="28"/>
    </location>
</feature>
<evidence type="ECO:0000256" key="2">
    <source>
        <dbReference type="SAM" id="MobiDB-lite"/>
    </source>
</evidence>
<feature type="compositionally biased region" description="Basic and acidic residues" evidence="2">
    <location>
        <begin position="1202"/>
        <end position="1230"/>
    </location>
</feature>
<dbReference type="VEuPathDB" id="TriTrypDB:ECC02_005261"/>
<feature type="transmembrane region" description="Helical" evidence="3">
    <location>
        <begin position="231"/>
        <end position="255"/>
    </location>
</feature>
<keyword evidence="3" id="KW-0812">Transmembrane</keyword>
<protein>
    <submittedName>
        <fullName evidence="4">Hook complex protein, conserved</fullName>
    </submittedName>
</protein>
<dbReference type="PANTHER" id="PTHR45615:SF66">
    <property type="entry name" value="CARD DOMAIN-CONTAINING PROTEIN"/>
    <property type="match status" value="1"/>
</dbReference>
<proteinExistence type="predicted"/>
<dbReference type="VEuPathDB" id="TriTrypDB:TcCLB.503697.30"/>
<feature type="compositionally biased region" description="Basic and acidic residues" evidence="2">
    <location>
        <begin position="587"/>
        <end position="609"/>
    </location>
</feature>
<accession>A0A2V2XCS2</accession>
<sequence>MFGDYLFCIVLLLFLLIFYLSFFLGGGLKPPLPPPPMMTAPRLLRWRKYSLEEPKEEEEKKKGKGINIYWIYENGQVLEEHREKVREKHVLGTGECLQEPFGKGIRFFFFCVNYPLLFIYLLTTVIPLFFLLFFFSVSLAFLTRERGWMRVNRVLADFKFFFLFLFLPFDPLTFRPFLVDTSREKKIFLCFFVFSEGDGTSGGCVCCGLCVIVSCGAVEVFMALFRSFCSLMVISVPAHSHTHVLFLPLFLSFFFNGKGLKGTMYRRAKEKRSPLVMRAGAGLPPPSPVVPSSVALDRDAKALQAMLQEMDEVFCVNDGDNERQRRLNQIGEQQMALQRLCEAALQQEERLNSAAVRHKAAIEFAEDRPVDAGIVLTPRSLESFSTYGDPGATGMGRSASRNDTGSQIMSAPPLPLCELTKEASATRNTAASFCSYRGRMPSTHIEAPEVATVSAGITLRRASLPPLSSPALDEDVALEEDRRLIEEFLGVMEVESTHPYAAVGNGRKYLVKEVAPKLKLQRFSWNRGTTHTTPMNSSPLARDASHEENFDVREEEQLLKRIMQKKPRPPEDPLQGAHAGSVSRSSDVPKDVKRPTPKKEKMLHGEERSFSTLSGTTAAPSHKSGKLCLTAAPLNGEHIATGPEKENYEDVKFTHAGEIQELLRKNGELQKEIEAQDVALRDLTQKTESLARHLVNSMRERNKLHSSVERLEESLARANSELGRFQRAVEEQNKVSCGVDVWRATAHAKERELRICEEELSLLRGIVEQRVMRSGNVVMQQAGSTALAQVKSDLEDLIIELASAHVLRREAEIHAERVSEELEAAQSHIQLIDNRLAEAEKTVAFQRLQEMRERLLSGNDMSLPLPSLPTLPSFSMLLEGNVAAWPIDARREIARLANYAESLVAQHAESDRYAELRLSEIRRENEELRERCRAYESGVKKLEDETETIRRERMMWKLSEQRWQQMLLDVQEDAALVTDLLQNRVKGAEKVLDFLTVPHVEHEVKTEMEAFLKNAMRDWDTAIRFTTALQRMEIGSSELQKQEWTEKFPLSTATRTRREFVLQAIETAMAQKASSSCVSPQPKPPKEGQRLLAPDPASLPPSLFLSRTTNTQKVTTVVDDEKWKEKVESVSWPLHAPEVKPRALSPPRPSFTEGESVVTRDEEYQTERHRREGVPMKRVEPLQPPAVSPRESLTQPLKDREIPLFPHHYDPGKIREVSPTREIRHPQSREGKKRFPFAPKREELSFKNLPEDEGTQRDSAIVVTPAEPSHGNKGIEVFVSGAIFKEEGIEDSTTNEEAVVPPVHSLSTCATETWTNCSQEVEHMAEPPGREGNAGLRSVTPTTPVVPAVTSTNTFVIAAVETVEGCVLSGEELRLQAALGQRLQRDDAREKSGQAPNSADVSGNRDFPTILVSDSMLESKKNKKKLNKLSREDWNDDVDDANNEPRLHLAAPIRRSDQTEKVFQDENSSSYSPTEKSKEVPLMNEPNRADDKEKEMSPIRFLNSKTKPMAMPDVRESIRGSAGHVPALSRSLLDTQRSRLAASLQEPRQVTCKTPVAQKLSEEAETVVQNSVTEESVAVLQETEKETAPVVGESSDPGGRRRPSAVMDFPSLRHSALGPGGRRQLDVQKI</sequence>
<reference evidence="4 5" key="1">
    <citation type="journal article" date="2018" name="Microb. Genom.">
        <title>Expanding an expanded genome: long-read sequencing of Trypanosoma cruzi.</title>
        <authorList>
            <person name="Berna L."/>
            <person name="Rodriguez M."/>
            <person name="Chiribao M.L."/>
            <person name="Parodi-Talice A."/>
            <person name="Pita S."/>
            <person name="Rijo G."/>
            <person name="Alvarez-Valin F."/>
            <person name="Robello C."/>
        </authorList>
    </citation>
    <scope>NUCLEOTIDE SEQUENCE [LARGE SCALE GENOMIC DNA]</scope>
    <source>
        <strain evidence="4 5">TCC</strain>
    </source>
</reference>
<keyword evidence="3" id="KW-0472">Membrane</keyword>
<dbReference type="PANTHER" id="PTHR45615">
    <property type="entry name" value="MYOSIN HEAVY CHAIN, NON-MUSCLE"/>
    <property type="match status" value="1"/>
</dbReference>
<feature type="compositionally biased region" description="Basic and acidic residues" evidence="2">
    <location>
        <begin position="1454"/>
        <end position="1464"/>
    </location>
</feature>
<feature type="region of interest" description="Disordered" evidence="2">
    <location>
        <begin position="1580"/>
        <end position="1630"/>
    </location>
</feature>
<feature type="compositionally biased region" description="Polar residues" evidence="2">
    <location>
        <begin position="610"/>
        <end position="619"/>
    </location>
</feature>
<dbReference type="VEuPathDB" id="TriTrypDB:TcG_04932"/>
<evidence type="ECO:0000256" key="3">
    <source>
        <dbReference type="SAM" id="Phobius"/>
    </source>
</evidence>
<dbReference type="VEuPathDB" id="TriTrypDB:BCY84_15370"/>
<keyword evidence="1" id="KW-0175">Coiled coil</keyword>
<dbReference type="VEuPathDB" id="TriTrypDB:Tc_MARK_3331"/>
<dbReference type="VEuPathDB" id="TriTrypDB:TcCL_NonESM07224"/>
<evidence type="ECO:0000256" key="1">
    <source>
        <dbReference type="SAM" id="Coils"/>
    </source>
</evidence>
<feature type="transmembrane region" description="Helical" evidence="3">
    <location>
        <begin position="154"/>
        <end position="174"/>
    </location>
</feature>
<dbReference type="VEuPathDB" id="TriTrypDB:TcBrA4_0131640"/>
<evidence type="ECO:0000313" key="5">
    <source>
        <dbReference type="Proteomes" id="UP000246078"/>
    </source>
</evidence>
<comment type="caution">
    <text evidence="4">The sequence shown here is derived from an EMBL/GenBank/DDBJ whole genome shotgun (WGS) entry which is preliminary data.</text>
</comment>
<feature type="coiled-coil region" evidence="1">
    <location>
        <begin position="659"/>
        <end position="735"/>
    </location>
</feature>
<feature type="region of interest" description="Disordered" evidence="2">
    <location>
        <begin position="1071"/>
        <end position="1104"/>
    </location>
</feature>
<feature type="compositionally biased region" description="Basic and acidic residues" evidence="2">
    <location>
        <begin position="1158"/>
        <end position="1171"/>
    </location>
</feature>
<gene>
    <name evidence="4" type="ORF">C3747_14g230</name>
</gene>
<dbReference type="VEuPathDB" id="TriTrypDB:C3747_14g230"/>
<feature type="region of interest" description="Disordered" evidence="2">
    <location>
        <begin position="1139"/>
        <end position="1171"/>
    </location>
</feature>